<accession>G0UD97</accession>
<organism evidence="1">
    <name type="scientific">Trypanosoma vivax (strain Y486)</name>
    <dbReference type="NCBI Taxonomy" id="1055687"/>
    <lineage>
        <taxon>Eukaryota</taxon>
        <taxon>Discoba</taxon>
        <taxon>Euglenozoa</taxon>
        <taxon>Kinetoplastea</taxon>
        <taxon>Metakinetoplastina</taxon>
        <taxon>Trypanosomatida</taxon>
        <taxon>Trypanosomatidae</taxon>
        <taxon>Trypanosoma</taxon>
        <taxon>Duttonella</taxon>
    </lineage>
</organism>
<protein>
    <submittedName>
        <fullName evidence="1">Uncharacterized protein</fullName>
    </submittedName>
</protein>
<dbReference type="AlphaFoldDB" id="G0UD97"/>
<reference evidence="1" key="1">
    <citation type="journal article" date="2012" name="Proc. Natl. Acad. Sci. U.S.A.">
        <title>Antigenic diversity is generated by distinct evolutionary mechanisms in African trypanosome species.</title>
        <authorList>
            <person name="Jackson A.P."/>
            <person name="Berry A."/>
            <person name="Aslett M."/>
            <person name="Allison H.C."/>
            <person name="Burton P."/>
            <person name="Vavrova-Anderson J."/>
            <person name="Brown R."/>
            <person name="Browne H."/>
            <person name="Corton N."/>
            <person name="Hauser H."/>
            <person name="Gamble J."/>
            <person name="Gilderthorp R."/>
            <person name="Marcello L."/>
            <person name="McQuillan J."/>
            <person name="Otto T.D."/>
            <person name="Quail M.A."/>
            <person name="Sanders M.J."/>
            <person name="van Tonder A."/>
            <person name="Ginger M.L."/>
            <person name="Field M.C."/>
            <person name="Barry J.D."/>
            <person name="Hertz-Fowler C."/>
            <person name="Berriman M."/>
        </authorList>
    </citation>
    <scope>NUCLEOTIDE SEQUENCE</scope>
    <source>
        <strain evidence="1">Y486</strain>
    </source>
</reference>
<name>G0UD97_TRYVY</name>
<sequence>MMLCEVARECSISFGPPERGNNNNKGYALSPFRSLSLIHHFSPFFFCVCGCGCAVQGHRPSGSQPRPKSHVITTHFPSLPSYIFIAHVRVLDPPLPMRSYFCSSLCRYYHH</sequence>
<dbReference type="EMBL" id="HE573027">
    <property type="protein sequence ID" value="CCC53808.1"/>
    <property type="molecule type" value="Genomic_DNA"/>
</dbReference>
<dbReference type="VEuPathDB" id="TriTrypDB:TvY486_1112920"/>
<proteinExistence type="predicted"/>
<gene>
    <name evidence="1" type="ORF">TVY486_1112920</name>
</gene>
<evidence type="ECO:0000313" key="1">
    <source>
        <dbReference type="EMBL" id="CCC53808.1"/>
    </source>
</evidence>